<protein>
    <submittedName>
        <fullName evidence="4">Cold-inducible RNA-binding protein</fullName>
    </submittedName>
</protein>
<dbReference type="Gramene" id="Tc09v2_t027470.1">
    <property type="protein sequence ID" value="Tc09v2_p027470.1"/>
    <property type="gene ID" value="Tc09v2_g027470"/>
</dbReference>
<dbReference type="Proteomes" id="UP000694886">
    <property type="component" value="Chromosome 9"/>
</dbReference>
<name>A0AB32WSH5_THECC</name>
<dbReference type="GeneID" id="18590742"/>
<evidence type="ECO:0000313" key="4">
    <source>
        <dbReference type="RefSeq" id="XP_017982698.1"/>
    </source>
</evidence>
<dbReference type="Pfam" id="PF00076">
    <property type="entry name" value="RRM_1"/>
    <property type="match status" value="1"/>
</dbReference>
<dbReference type="Gene3D" id="3.30.70.330">
    <property type="match status" value="1"/>
</dbReference>
<organism evidence="3 4">
    <name type="scientific">Theobroma cacao</name>
    <name type="common">Cacao</name>
    <name type="synonym">Cocoa</name>
    <dbReference type="NCBI Taxonomy" id="3641"/>
    <lineage>
        <taxon>Eukaryota</taxon>
        <taxon>Viridiplantae</taxon>
        <taxon>Streptophyta</taxon>
        <taxon>Embryophyta</taxon>
        <taxon>Tracheophyta</taxon>
        <taxon>Spermatophyta</taxon>
        <taxon>Magnoliopsida</taxon>
        <taxon>eudicotyledons</taxon>
        <taxon>Gunneridae</taxon>
        <taxon>Pentapetalae</taxon>
        <taxon>rosids</taxon>
        <taxon>malvids</taxon>
        <taxon>Malvales</taxon>
        <taxon>Malvaceae</taxon>
        <taxon>Byttnerioideae</taxon>
        <taxon>Theobroma</taxon>
    </lineage>
</organism>
<evidence type="ECO:0000256" key="1">
    <source>
        <dbReference type="PROSITE-ProRule" id="PRU00176"/>
    </source>
</evidence>
<reference evidence="3" key="1">
    <citation type="journal article" date="1997" name="Nucleic Acids Res.">
        <title>tRNAscan-SE: a program for improved detection of transfer RNA genes in genomic sequence.</title>
        <authorList>
            <person name="Lowe T.M."/>
            <person name="Eddy S.R."/>
        </authorList>
    </citation>
    <scope>NUCLEOTIDE SEQUENCE [LARGE SCALE GENOMIC DNA]</scope>
    <source>
        <strain evidence="3">r\B97-61/B2</strain>
    </source>
</reference>
<dbReference type="InterPro" id="IPR000504">
    <property type="entry name" value="RRM_dom"/>
</dbReference>
<dbReference type="GO" id="GO:0003723">
    <property type="term" value="F:RNA binding"/>
    <property type="evidence" value="ECO:0007669"/>
    <property type="project" value="UniProtKB-UniRule"/>
</dbReference>
<proteinExistence type="predicted"/>
<dbReference type="SMART" id="SM00360">
    <property type="entry name" value="RRM"/>
    <property type="match status" value="1"/>
</dbReference>
<dbReference type="AlphaFoldDB" id="A0AB32WSH5"/>
<dbReference type="PANTHER" id="PTHR48034">
    <property type="entry name" value="TRANSFORMER-2 SEX-DETERMINING PROTEIN-RELATED"/>
    <property type="match status" value="1"/>
</dbReference>
<evidence type="ECO:0000259" key="2">
    <source>
        <dbReference type="PROSITE" id="PS50102"/>
    </source>
</evidence>
<dbReference type="SUPFAM" id="SSF54928">
    <property type="entry name" value="RNA-binding domain, RBD"/>
    <property type="match status" value="1"/>
</dbReference>
<evidence type="ECO:0000313" key="3">
    <source>
        <dbReference type="Proteomes" id="UP000694886"/>
    </source>
</evidence>
<sequence length="94" mass="10673">MAKRLGCKLFVNKLSFFTTHQDLKTLFSPFGVVKEAKLIRDPKTQRPKGFGFVTFETENEAQKALKAMNGRFVRGRLIFVESANSQNSENDNDS</sequence>
<dbReference type="InterPro" id="IPR035979">
    <property type="entry name" value="RBD_domain_sf"/>
</dbReference>
<keyword evidence="1" id="KW-0694">RNA-binding</keyword>
<dbReference type="FunFam" id="3.30.70.330:FF:001138">
    <property type="entry name" value="RNA-binding (RRM/RBD/RNP motifs) family protein"/>
    <property type="match status" value="1"/>
</dbReference>
<dbReference type="RefSeq" id="XP_017982698.1">
    <property type="nucleotide sequence ID" value="XM_018127209.1"/>
</dbReference>
<dbReference type="PROSITE" id="PS50102">
    <property type="entry name" value="RRM"/>
    <property type="match status" value="1"/>
</dbReference>
<dbReference type="InterPro" id="IPR050441">
    <property type="entry name" value="RBM"/>
</dbReference>
<reference evidence="4" key="2">
    <citation type="submission" date="2025-08" db="UniProtKB">
        <authorList>
            <consortium name="RefSeq"/>
        </authorList>
    </citation>
    <scope>IDENTIFICATION</scope>
</reference>
<accession>A0AB32WSH5</accession>
<feature type="domain" description="RRM" evidence="2">
    <location>
        <begin position="7"/>
        <end position="85"/>
    </location>
</feature>
<dbReference type="KEGG" id="tcc:18590742"/>
<gene>
    <name evidence="4" type="primary">LOC18590742</name>
</gene>
<dbReference type="InterPro" id="IPR012677">
    <property type="entry name" value="Nucleotide-bd_a/b_plait_sf"/>
</dbReference>